<dbReference type="Proteomes" id="UP000579153">
    <property type="component" value="Unassembled WGS sequence"/>
</dbReference>
<sequence>MRADIDNQQSPASLQAKLIGLLPEIMAKLPKPEELRMVSINGSDRTTVSGLLAELAAMVGVLRSAIDRDTPAS</sequence>
<protein>
    <submittedName>
        <fullName evidence="1">Uncharacterized protein</fullName>
    </submittedName>
</protein>
<name>A0A7W9LE11_9ACTN</name>
<gene>
    <name evidence="1" type="ORF">HD596_007112</name>
</gene>
<proteinExistence type="predicted"/>
<dbReference type="AlphaFoldDB" id="A0A7W9LE11"/>
<evidence type="ECO:0000313" key="2">
    <source>
        <dbReference type="Proteomes" id="UP000579153"/>
    </source>
</evidence>
<comment type="caution">
    <text evidence="1">The sequence shown here is derived from an EMBL/GenBank/DDBJ whole genome shotgun (WGS) entry which is preliminary data.</text>
</comment>
<evidence type="ECO:0000313" key="1">
    <source>
        <dbReference type="EMBL" id="MBB5780356.1"/>
    </source>
</evidence>
<organism evidence="1 2">
    <name type="scientific">Nonomuraea jabiensis</name>
    <dbReference type="NCBI Taxonomy" id="882448"/>
    <lineage>
        <taxon>Bacteria</taxon>
        <taxon>Bacillati</taxon>
        <taxon>Actinomycetota</taxon>
        <taxon>Actinomycetes</taxon>
        <taxon>Streptosporangiales</taxon>
        <taxon>Streptosporangiaceae</taxon>
        <taxon>Nonomuraea</taxon>
    </lineage>
</organism>
<dbReference type="EMBL" id="JACHMB010000001">
    <property type="protein sequence ID" value="MBB5780356.1"/>
    <property type="molecule type" value="Genomic_DNA"/>
</dbReference>
<reference evidence="1 2" key="1">
    <citation type="submission" date="2020-08" db="EMBL/GenBank/DDBJ databases">
        <title>Sequencing the genomes of 1000 actinobacteria strains.</title>
        <authorList>
            <person name="Klenk H.-P."/>
        </authorList>
    </citation>
    <scope>NUCLEOTIDE SEQUENCE [LARGE SCALE GENOMIC DNA]</scope>
    <source>
        <strain evidence="1 2">DSM 45507</strain>
    </source>
</reference>
<dbReference type="RefSeq" id="WP_221519657.1">
    <property type="nucleotide sequence ID" value="NZ_JACHMB010000001.1"/>
</dbReference>
<accession>A0A7W9LE11</accession>
<keyword evidence="2" id="KW-1185">Reference proteome</keyword>